<feature type="domain" description="C2H2-type" evidence="2">
    <location>
        <begin position="105"/>
        <end position="128"/>
    </location>
</feature>
<dbReference type="AlphaFoldDB" id="A0AAV4GYK6"/>
<feature type="region of interest" description="Disordered" evidence="1">
    <location>
        <begin position="1"/>
        <end position="35"/>
    </location>
</feature>
<proteinExistence type="predicted"/>
<dbReference type="SMART" id="SM00355">
    <property type="entry name" value="ZnF_C2H2"/>
    <property type="match status" value="2"/>
</dbReference>
<dbReference type="EMBL" id="BMAT01008679">
    <property type="protein sequence ID" value="GFR90628.1"/>
    <property type="molecule type" value="Genomic_DNA"/>
</dbReference>
<evidence type="ECO:0000259" key="2">
    <source>
        <dbReference type="SMART" id="SM00355"/>
    </source>
</evidence>
<gene>
    <name evidence="3" type="ORF">ElyMa_004308900</name>
</gene>
<evidence type="ECO:0000313" key="4">
    <source>
        <dbReference type="Proteomes" id="UP000762676"/>
    </source>
</evidence>
<organism evidence="3 4">
    <name type="scientific">Elysia marginata</name>
    <dbReference type="NCBI Taxonomy" id="1093978"/>
    <lineage>
        <taxon>Eukaryota</taxon>
        <taxon>Metazoa</taxon>
        <taxon>Spiralia</taxon>
        <taxon>Lophotrochozoa</taxon>
        <taxon>Mollusca</taxon>
        <taxon>Gastropoda</taxon>
        <taxon>Heterobranchia</taxon>
        <taxon>Euthyneura</taxon>
        <taxon>Panpulmonata</taxon>
        <taxon>Sacoglossa</taxon>
        <taxon>Placobranchoidea</taxon>
        <taxon>Plakobranchidae</taxon>
        <taxon>Elysia</taxon>
    </lineage>
</organism>
<dbReference type="Proteomes" id="UP000762676">
    <property type="component" value="Unassembled WGS sequence"/>
</dbReference>
<sequence>MKENKLAKHMLKRHPAVKDGGVSKKKSPKVKESPLSSFEVISDTKTVEIDIPEPQMQLDNTYEGLNDDDARTALFICPFCKTEQRFSSLKALSAHIKSEHKEITLNCCFCEFSTSVLRKWHKHLRTAHAQSIDPLLNFLKINIQQNRPGNTTNGFDHMDES</sequence>
<dbReference type="Gene3D" id="3.30.160.60">
    <property type="entry name" value="Classic Zinc Finger"/>
    <property type="match status" value="1"/>
</dbReference>
<comment type="caution">
    <text evidence="3">The sequence shown here is derived from an EMBL/GenBank/DDBJ whole genome shotgun (WGS) entry which is preliminary data.</text>
</comment>
<feature type="domain" description="C2H2-type" evidence="2">
    <location>
        <begin position="75"/>
        <end position="100"/>
    </location>
</feature>
<keyword evidence="4" id="KW-1185">Reference proteome</keyword>
<evidence type="ECO:0000256" key="1">
    <source>
        <dbReference type="SAM" id="MobiDB-lite"/>
    </source>
</evidence>
<dbReference type="InterPro" id="IPR013087">
    <property type="entry name" value="Znf_C2H2_type"/>
</dbReference>
<accession>A0AAV4GYK6</accession>
<name>A0AAV4GYK6_9GAST</name>
<evidence type="ECO:0000313" key="3">
    <source>
        <dbReference type="EMBL" id="GFR90628.1"/>
    </source>
</evidence>
<protein>
    <recommendedName>
        <fullName evidence="2">C2H2-type domain-containing protein</fullName>
    </recommendedName>
</protein>
<reference evidence="3 4" key="1">
    <citation type="journal article" date="2021" name="Elife">
        <title>Chloroplast acquisition without the gene transfer in kleptoplastic sea slugs, Plakobranchus ocellatus.</title>
        <authorList>
            <person name="Maeda T."/>
            <person name="Takahashi S."/>
            <person name="Yoshida T."/>
            <person name="Shimamura S."/>
            <person name="Takaki Y."/>
            <person name="Nagai Y."/>
            <person name="Toyoda A."/>
            <person name="Suzuki Y."/>
            <person name="Arimoto A."/>
            <person name="Ishii H."/>
            <person name="Satoh N."/>
            <person name="Nishiyama T."/>
            <person name="Hasebe M."/>
            <person name="Maruyama T."/>
            <person name="Minagawa J."/>
            <person name="Obokata J."/>
            <person name="Shigenobu S."/>
        </authorList>
    </citation>
    <scope>NUCLEOTIDE SEQUENCE [LARGE SCALE GENOMIC DNA]</scope>
</reference>